<dbReference type="GO" id="GO:0006310">
    <property type="term" value="P:DNA recombination"/>
    <property type="evidence" value="ECO:0007669"/>
    <property type="project" value="UniProtKB-KW"/>
</dbReference>
<evidence type="ECO:0000259" key="2">
    <source>
        <dbReference type="PROSITE" id="PS51898"/>
    </source>
</evidence>
<evidence type="ECO:0000256" key="1">
    <source>
        <dbReference type="ARBA" id="ARBA00023172"/>
    </source>
</evidence>
<dbReference type="Proteomes" id="UP000736328">
    <property type="component" value="Unassembled WGS sequence"/>
</dbReference>
<accession>A0A933MIW7</accession>
<dbReference type="Pfam" id="PF00589">
    <property type="entry name" value="Phage_integrase"/>
    <property type="match status" value="1"/>
</dbReference>
<dbReference type="GO" id="GO:0003677">
    <property type="term" value="F:DNA binding"/>
    <property type="evidence" value="ECO:0007669"/>
    <property type="project" value="InterPro"/>
</dbReference>
<dbReference type="Gene3D" id="1.10.443.10">
    <property type="entry name" value="Intergrase catalytic core"/>
    <property type="match status" value="1"/>
</dbReference>
<reference evidence="3" key="1">
    <citation type="submission" date="2020-07" db="EMBL/GenBank/DDBJ databases">
        <title>Huge and variable diversity of episymbiotic CPR bacteria and DPANN archaea in groundwater ecosystems.</title>
        <authorList>
            <person name="He C.Y."/>
            <person name="Keren R."/>
            <person name="Whittaker M."/>
            <person name="Farag I.F."/>
            <person name="Doudna J."/>
            <person name="Cate J.H.D."/>
            <person name="Banfield J.F."/>
        </authorList>
    </citation>
    <scope>NUCLEOTIDE SEQUENCE</scope>
    <source>
        <strain evidence="3">NC_groundwater_1520_Pr4_B-0.1um_53_5</strain>
    </source>
</reference>
<dbReference type="EMBL" id="JACQXR010000029">
    <property type="protein sequence ID" value="MBI4726064.1"/>
    <property type="molecule type" value="Genomic_DNA"/>
</dbReference>
<gene>
    <name evidence="3" type="ORF">HY768_02370</name>
</gene>
<comment type="caution">
    <text evidence="3">The sequence shown here is derived from an EMBL/GenBank/DDBJ whole genome shotgun (WGS) entry which is preliminary data.</text>
</comment>
<dbReference type="GO" id="GO:0015074">
    <property type="term" value="P:DNA integration"/>
    <property type="evidence" value="ECO:0007669"/>
    <property type="project" value="InterPro"/>
</dbReference>
<dbReference type="InterPro" id="IPR011010">
    <property type="entry name" value="DNA_brk_join_enz"/>
</dbReference>
<evidence type="ECO:0000313" key="3">
    <source>
        <dbReference type="EMBL" id="MBI4726064.1"/>
    </source>
</evidence>
<dbReference type="SUPFAM" id="SSF56349">
    <property type="entry name" value="DNA breaking-rejoining enzymes"/>
    <property type="match status" value="1"/>
</dbReference>
<dbReference type="InterPro" id="IPR002104">
    <property type="entry name" value="Integrase_catalytic"/>
</dbReference>
<dbReference type="AlphaFoldDB" id="A0A933MIW7"/>
<dbReference type="InterPro" id="IPR013762">
    <property type="entry name" value="Integrase-like_cat_sf"/>
</dbReference>
<sequence length="151" mass="17377">MLPSSLKQPLEEHLRRVRMLYDEDRRNRVAGVELPYALEVKYPNAGIEWSWQWVFPARGLSRDPRNGILRRHHTVPDSLQRAVKAAARLANVPQRANCHVFRHSFATHLLESGYDIRTVQELLGHSHVTTTMVYTHVLKQGGLGVRSPLDR</sequence>
<evidence type="ECO:0000313" key="4">
    <source>
        <dbReference type="Proteomes" id="UP000736328"/>
    </source>
</evidence>
<proteinExistence type="predicted"/>
<keyword evidence="1" id="KW-0233">DNA recombination</keyword>
<protein>
    <submittedName>
        <fullName evidence="3">Tyrosine-type recombinase/integrase</fullName>
    </submittedName>
</protein>
<organism evidence="3 4">
    <name type="scientific">candidate division TA06 bacterium</name>
    <dbReference type="NCBI Taxonomy" id="2250710"/>
    <lineage>
        <taxon>Bacteria</taxon>
        <taxon>Bacteria division TA06</taxon>
    </lineage>
</organism>
<dbReference type="PROSITE" id="PS51898">
    <property type="entry name" value="TYR_RECOMBINASE"/>
    <property type="match status" value="1"/>
</dbReference>
<dbReference type="PANTHER" id="PTHR30349">
    <property type="entry name" value="PHAGE INTEGRASE-RELATED"/>
    <property type="match status" value="1"/>
</dbReference>
<dbReference type="PANTHER" id="PTHR30349:SF64">
    <property type="entry name" value="PROPHAGE INTEGRASE INTD-RELATED"/>
    <property type="match status" value="1"/>
</dbReference>
<name>A0A933MIW7_UNCT6</name>
<dbReference type="InterPro" id="IPR050090">
    <property type="entry name" value="Tyrosine_recombinase_XerCD"/>
</dbReference>
<feature type="domain" description="Tyr recombinase" evidence="2">
    <location>
        <begin position="1"/>
        <end position="147"/>
    </location>
</feature>